<evidence type="ECO:0000313" key="3">
    <source>
        <dbReference type="Proteomes" id="UP001303889"/>
    </source>
</evidence>
<keyword evidence="1" id="KW-0175">Coiled coil</keyword>
<reference evidence="2" key="1">
    <citation type="journal article" date="2023" name="Mol. Phylogenet. Evol.">
        <title>Genome-scale phylogeny and comparative genomics of the fungal order Sordariales.</title>
        <authorList>
            <person name="Hensen N."/>
            <person name="Bonometti L."/>
            <person name="Westerberg I."/>
            <person name="Brannstrom I.O."/>
            <person name="Guillou S."/>
            <person name="Cros-Aarteil S."/>
            <person name="Calhoun S."/>
            <person name="Haridas S."/>
            <person name="Kuo A."/>
            <person name="Mondo S."/>
            <person name="Pangilinan J."/>
            <person name="Riley R."/>
            <person name="LaButti K."/>
            <person name="Andreopoulos B."/>
            <person name="Lipzen A."/>
            <person name="Chen C."/>
            <person name="Yan M."/>
            <person name="Daum C."/>
            <person name="Ng V."/>
            <person name="Clum A."/>
            <person name="Steindorff A."/>
            <person name="Ohm R.A."/>
            <person name="Martin F."/>
            <person name="Silar P."/>
            <person name="Natvig D.O."/>
            <person name="Lalanne C."/>
            <person name="Gautier V."/>
            <person name="Ament-Velasquez S.L."/>
            <person name="Kruys A."/>
            <person name="Hutchinson M.I."/>
            <person name="Powell A.J."/>
            <person name="Barry K."/>
            <person name="Miller A.N."/>
            <person name="Grigoriev I.V."/>
            <person name="Debuchy R."/>
            <person name="Gladieux P."/>
            <person name="Hiltunen Thoren M."/>
            <person name="Johannesson H."/>
        </authorList>
    </citation>
    <scope>NUCLEOTIDE SEQUENCE</scope>
    <source>
        <strain evidence="2">CBS 103.79</strain>
    </source>
</reference>
<reference evidence="2" key="2">
    <citation type="submission" date="2023-05" db="EMBL/GenBank/DDBJ databases">
        <authorList>
            <consortium name="Lawrence Berkeley National Laboratory"/>
            <person name="Steindorff A."/>
            <person name="Hensen N."/>
            <person name="Bonometti L."/>
            <person name="Westerberg I."/>
            <person name="Brannstrom I.O."/>
            <person name="Guillou S."/>
            <person name="Cros-Aarteil S."/>
            <person name="Calhoun S."/>
            <person name="Haridas S."/>
            <person name="Kuo A."/>
            <person name="Mondo S."/>
            <person name="Pangilinan J."/>
            <person name="Riley R."/>
            <person name="Labutti K."/>
            <person name="Andreopoulos B."/>
            <person name="Lipzen A."/>
            <person name="Chen C."/>
            <person name="Yanf M."/>
            <person name="Daum C."/>
            <person name="Ng V."/>
            <person name="Clum A."/>
            <person name="Ohm R."/>
            <person name="Martin F."/>
            <person name="Silar P."/>
            <person name="Natvig D."/>
            <person name="Lalanne C."/>
            <person name="Gautier V."/>
            <person name="Ament-Velasquez S.L."/>
            <person name="Kruys A."/>
            <person name="Hutchinson M.I."/>
            <person name="Powell A.J."/>
            <person name="Barry K."/>
            <person name="Miller A.N."/>
            <person name="Grigoriev I.V."/>
            <person name="Debuchy R."/>
            <person name="Gladieux P."/>
            <person name="Thoren M.H."/>
            <person name="Johannesson H."/>
        </authorList>
    </citation>
    <scope>NUCLEOTIDE SEQUENCE</scope>
    <source>
        <strain evidence="2">CBS 103.79</strain>
    </source>
</reference>
<dbReference type="Proteomes" id="UP001303889">
    <property type="component" value="Unassembled WGS sequence"/>
</dbReference>
<dbReference type="SUPFAM" id="SSF53187">
    <property type="entry name" value="Zn-dependent exopeptidases"/>
    <property type="match status" value="1"/>
</dbReference>
<comment type="caution">
    <text evidence="2">The sequence shown here is derived from an EMBL/GenBank/DDBJ whole genome shotgun (WGS) entry which is preliminary data.</text>
</comment>
<dbReference type="EMBL" id="MU855591">
    <property type="protein sequence ID" value="KAK3901303.1"/>
    <property type="molecule type" value="Genomic_DNA"/>
</dbReference>
<dbReference type="Gene3D" id="3.40.630.10">
    <property type="entry name" value="Zn peptidases"/>
    <property type="match status" value="1"/>
</dbReference>
<dbReference type="AlphaFoldDB" id="A0AAN6MJH1"/>
<proteinExistence type="predicted"/>
<accession>A0AAN6MJH1</accession>
<keyword evidence="3" id="KW-1185">Reference proteome</keyword>
<name>A0AAN6MJH1_9PEZI</name>
<feature type="coiled-coil region" evidence="1">
    <location>
        <begin position="5"/>
        <end position="32"/>
    </location>
</feature>
<evidence type="ECO:0000313" key="2">
    <source>
        <dbReference type="EMBL" id="KAK3901303.1"/>
    </source>
</evidence>
<protein>
    <submittedName>
        <fullName evidence="2">Uncharacterized protein</fullName>
    </submittedName>
</protein>
<gene>
    <name evidence="2" type="ORF">C8A05DRAFT_35023</name>
</gene>
<organism evidence="2 3">
    <name type="scientific">Staphylotrichum tortipilum</name>
    <dbReference type="NCBI Taxonomy" id="2831512"/>
    <lineage>
        <taxon>Eukaryota</taxon>
        <taxon>Fungi</taxon>
        <taxon>Dikarya</taxon>
        <taxon>Ascomycota</taxon>
        <taxon>Pezizomycotina</taxon>
        <taxon>Sordariomycetes</taxon>
        <taxon>Sordariomycetidae</taxon>
        <taxon>Sordariales</taxon>
        <taxon>Chaetomiaceae</taxon>
        <taxon>Staphylotrichum</taxon>
    </lineage>
</organism>
<sequence length="286" mass="30849">MKQEQVEEREKREKLELDLGLLRQELQAHNLEQVRQHLHTLQQQVDHSSTNTACLLGQDLEHDSETYLRHHPLSFPYALNTSYIPRNASVDFTALAPGTYIVGRGAVHAKAAIAAQIVAVRELATAGVVSPESVGLLFASGGHNLYRGMQRFSAGGAEGVRAVIFGEPTGGRLACGARGWIKGSIYVLGKAWGDGKGVEAVLRRVVGRVVGTVFGRGGRFGETRVTVGEVRTDQGWGRLMPESAVVDVKMEVAAGDQGSGAEMVAEEIRRMVVNGERAKGLDGSRQ</sequence>
<evidence type="ECO:0000256" key="1">
    <source>
        <dbReference type="SAM" id="Coils"/>
    </source>
</evidence>